<keyword evidence="6" id="KW-1185">Reference proteome</keyword>
<dbReference type="RefSeq" id="WP_189991144.1">
    <property type="nucleotide sequence ID" value="NZ_BNCB01000003.1"/>
</dbReference>
<keyword evidence="1" id="KW-0479">Metal-binding</keyword>
<dbReference type="PROSITE" id="PS51379">
    <property type="entry name" value="4FE4S_FER_2"/>
    <property type="match status" value="1"/>
</dbReference>
<dbReference type="PANTHER" id="PTHR42827">
    <property type="entry name" value="IRON-SULFUR CLUSTER-BINDING PROTEIN-RELATED"/>
    <property type="match status" value="1"/>
</dbReference>
<keyword evidence="3" id="KW-0411">Iron-sulfur</keyword>
<accession>A0ABQ3R983</accession>
<name>A0ABQ3R983_STRRR</name>
<dbReference type="InterPro" id="IPR017900">
    <property type="entry name" value="4Fe4S_Fe_S_CS"/>
</dbReference>
<dbReference type="Proteomes" id="UP000646738">
    <property type="component" value="Unassembled WGS sequence"/>
</dbReference>
<comment type="caution">
    <text evidence="5">The sequence shown here is derived from an EMBL/GenBank/DDBJ whole genome shotgun (WGS) entry which is preliminary data.</text>
</comment>
<evidence type="ECO:0000256" key="1">
    <source>
        <dbReference type="ARBA" id="ARBA00022723"/>
    </source>
</evidence>
<reference evidence="6" key="1">
    <citation type="submission" date="2023-07" db="EMBL/GenBank/DDBJ databases">
        <title>Whole genome shotgun sequence of Streptomyces achromogenes subsp. rubradiris NBRC 14000.</title>
        <authorList>
            <person name="Komaki H."/>
            <person name="Tamura T."/>
        </authorList>
    </citation>
    <scope>NUCLEOTIDE SEQUENCE [LARGE SCALE GENOMIC DNA]</scope>
    <source>
        <strain evidence="6">NBRC 14000</strain>
    </source>
</reference>
<evidence type="ECO:0000256" key="3">
    <source>
        <dbReference type="ARBA" id="ARBA00023014"/>
    </source>
</evidence>
<evidence type="ECO:0000256" key="2">
    <source>
        <dbReference type="ARBA" id="ARBA00023004"/>
    </source>
</evidence>
<evidence type="ECO:0000313" key="6">
    <source>
        <dbReference type="Proteomes" id="UP000646738"/>
    </source>
</evidence>
<dbReference type="PANTHER" id="PTHR42827:SF1">
    <property type="entry name" value="IRON-SULFUR CLUSTER-BINDING PROTEIN"/>
    <property type="match status" value="1"/>
</dbReference>
<proteinExistence type="predicted"/>
<dbReference type="Pfam" id="PF00037">
    <property type="entry name" value="Fer4"/>
    <property type="match status" value="1"/>
</dbReference>
<dbReference type="PROSITE" id="PS00198">
    <property type="entry name" value="4FE4S_FER_1"/>
    <property type="match status" value="1"/>
</dbReference>
<evidence type="ECO:0000259" key="4">
    <source>
        <dbReference type="PROSITE" id="PS51379"/>
    </source>
</evidence>
<dbReference type="Gene3D" id="3.30.70.20">
    <property type="match status" value="1"/>
</dbReference>
<gene>
    <name evidence="5" type="ORF">Srubr_22640</name>
</gene>
<dbReference type="InterPro" id="IPR017896">
    <property type="entry name" value="4Fe4S_Fe-S-bd"/>
</dbReference>
<dbReference type="SUPFAM" id="SSF46548">
    <property type="entry name" value="alpha-helical ferredoxin"/>
    <property type="match status" value="1"/>
</dbReference>
<sequence length="362" mass="39581">MREPHVTEGAGRPKLPAKLAGHPSVRAVLARRDSGAADEPPQVIDAQWLRELCLAAGADDAAAVSLGHPDLAGEREHALTALPGTRTLVSLVVRMNRDNYRSPARSVANQEFHQADEQINHAARAVTRALQDAGYRALNPSAGFPQEMERFPGRIWVVAHKTVAVAAGLGVMGLHRNVIHPKFGSFVLLATVLVDAEVSAYGQPLDHNPCIDCKLCVAACPVGALTKDGDFDFMACVTHNYREFMSGFTDWAQTVADSADATDFRSRVTDPENASMWQSLAFKPNYKSGYCVAVCPAGEDVLGPYLDDRKGFMDTVLRPLQDKAETLYVLPDSDAQRYAERRFPHKPVKEVTGGWRPRPRES</sequence>
<feature type="domain" description="4Fe-4S ferredoxin-type" evidence="4">
    <location>
        <begin position="201"/>
        <end position="230"/>
    </location>
</feature>
<protein>
    <submittedName>
        <fullName evidence="5">4Fe-4S ferredoxin</fullName>
    </submittedName>
</protein>
<dbReference type="EMBL" id="BNEA01000007">
    <property type="protein sequence ID" value="GHI52418.1"/>
    <property type="molecule type" value="Genomic_DNA"/>
</dbReference>
<keyword evidence="2" id="KW-0408">Iron</keyword>
<organism evidence="5 6">
    <name type="scientific">Streptomyces rubradiris</name>
    <name type="common">Streptomyces achromogenes subsp. rubradiris</name>
    <dbReference type="NCBI Taxonomy" id="285531"/>
    <lineage>
        <taxon>Bacteria</taxon>
        <taxon>Bacillati</taxon>
        <taxon>Actinomycetota</taxon>
        <taxon>Actinomycetes</taxon>
        <taxon>Kitasatosporales</taxon>
        <taxon>Streptomycetaceae</taxon>
        <taxon>Streptomyces</taxon>
    </lineage>
</organism>
<evidence type="ECO:0000313" key="5">
    <source>
        <dbReference type="EMBL" id="GHI52418.1"/>
    </source>
</evidence>